<feature type="transmembrane region" description="Helical" evidence="1">
    <location>
        <begin position="55"/>
        <end position="75"/>
    </location>
</feature>
<keyword evidence="1" id="KW-1133">Transmembrane helix</keyword>
<accession>A0A852U233</accession>
<name>A0A852U233_9ACTN</name>
<dbReference type="AlphaFoldDB" id="A0A852U233"/>
<reference evidence="2 3" key="1">
    <citation type="submission" date="2020-07" db="EMBL/GenBank/DDBJ databases">
        <title>Sequencing the genomes of 1000 actinobacteria strains.</title>
        <authorList>
            <person name="Klenk H.-P."/>
        </authorList>
    </citation>
    <scope>NUCLEOTIDE SEQUENCE [LARGE SCALE GENOMIC DNA]</scope>
    <source>
        <strain evidence="2 3">CXB654</strain>
    </source>
</reference>
<keyword evidence="1" id="KW-0812">Transmembrane</keyword>
<organism evidence="2 3">
    <name type="scientific">Spinactinospora alkalitolerans</name>
    <dbReference type="NCBI Taxonomy" id="687207"/>
    <lineage>
        <taxon>Bacteria</taxon>
        <taxon>Bacillati</taxon>
        <taxon>Actinomycetota</taxon>
        <taxon>Actinomycetes</taxon>
        <taxon>Streptosporangiales</taxon>
        <taxon>Nocardiopsidaceae</taxon>
        <taxon>Spinactinospora</taxon>
    </lineage>
</organism>
<dbReference type="Proteomes" id="UP000589036">
    <property type="component" value="Unassembled WGS sequence"/>
</dbReference>
<sequence length="79" mass="8521">MTAATFFHTWLFNRTGGSVPAATLLHTTENALGWPYRGAFGFEPPGSPFFDGVKAGVRVLPAVLVVLVAGGRLAYREQR</sequence>
<dbReference type="RefSeq" id="WP_179646338.1">
    <property type="nucleotide sequence ID" value="NZ_BAAAYY010000005.1"/>
</dbReference>
<gene>
    <name evidence="2" type="ORF">HDA32_006056</name>
</gene>
<comment type="caution">
    <text evidence="2">The sequence shown here is derived from an EMBL/GenBank/DDBJ whole genome shotgun (WGS) entry which is preliminary data.</text>
</comment>
<keyword evidence="3" id="KW-1185">Reference proteome</keyword>
<protein>
    <submittedName>
        <fullName evidence="2">Uncharacterized protein</fullName>
    </submittedName>
</protein>
<keyword evidence="1" id="KW-0472">Membrane</keyword>
<proteinExistence type="predicted"/>
<evidence type="ECO:0000313" key="3">
    <source>
        <dbReference type="Proteomes" id="UP000589036"/>
    </source>
</evidence>
<evidence type="ECO:0000313" key="2">
    <source>
        <dbReference type="EMBL" id="NYE50936.1"/>
    </source>
</evidence>
<dbReference type="EMBL" id="JACCCC010000001">
    <property type="protein sequence ID" value="NYE50936.1"/>
    <property type="molecule type" value="Genomic_DNA"/>
</dbReference>
<evidence type="ECO:0000256" key="1">
    <source>
        <dbReference type="SAM" id="Phobius"/>
    </source>
</evidence>